<gene>
    <name evidence="1" type="ORF">B0H16DRAFT_1859400</name>
</gene>
<evidence type="ECO:0000313" key="2">
    <source>
        <dbReference type="Proteomes" id="UP001215598"/>
    </source>
</evidence>
<sequence length="230" mass="25833">MFVGQTDFRANWFREAKSGHYYWALAHAFIAASDLLSRKCPPKPSDVGQARILVLACDVNLLMVNGRRTPRAIGVSIHFPLWIHGFHPEKRRIGQTEGVENEAEPQSPVIPAYSHDLEAESPIPDSRRDVDARRAFSSQRQLRHLWGSSQKCHSAHRKFTALQILAVLKGNRGLENFIHPRQIRAMTTPHTIQAEYDLIFAGGGTAACIIAGRLATALMRTSSRWARIHI</sequence>
<reference evidence="1" key="1">
    <citation type="submission" date="2023-03" db="EMBL/GenBank/DDBJ databases">
        <title>Massive genome expansion in bonnet fungi (Mycena s.s.) driven by repeated elements and novel gene families across ecological guilds.</title>
        <authorList>
            <consortium name="Lawrence Berkeley National Laboratory"/>
            <person name="Harder C.B."/>
            <person name="Miyauchi S."/>
            <person name="Viragh M."/>
            <person name="Kuo A."/>
            <person name="Thoen E."/>
            <person name="Andreopoulos B."/>
            <person name="Lu D."/>
            <person name="Skrede I."/>
            <person name="Drula E."/>
            <person name="Henrissat B."/>
            <person name="Morin E."/>
            <person name="Kohler A."/>
            <person name="Barry K."/>
            <person name="LaButti K."/>
            <person name="Morin E."/>
            <person name="Salamov A."/>
            <person name="Lipzen A."/>
            <person name="Mereny Z."/>
            <person name="Hegedus B."/>
            <person name="Baldrian P."/>
            <person name="Stursova M."/>
            <person name="Weitz H."/>
            <person name="Taylor A."/>
            <person name="Grigoriev I.V."/>
            <person name="Nagy L.G."/>
            <person name="Martin F."/>
            <person name="Kauserud H."/>
        </authorList>
    </citation>
    <scope>NUCLEOTIDE SEQUENCE</scope>
    <source>
        <strain evidence="1">CBHHK182m</strain>
    </source>
</reference>
<proteinExistence type="predicted"/>
<name>A0AAD7NV75_9AGAR</name>
<keyword evidence="2" id="KW-1185">Reference proteome</keyword>
<comment type="caution">
    <text evidence="1">The sequence shown here is derived from an EMBL/GenBank/DDBJ whole genome shotgun (WGS) entry which is preliminary data.</text>
</comment>
<dbReference type="Proteomes" id="UP001215598">
    <property type="component" value="Unassembled WGS sequence"/>
</dbReference>
<dbReference type="EMBL" id="JARKIB010000009">
    <property type="protein sequence ID" value="KAJ7776369.1"/>
    <property type="molecule type" value="Genomic_DNA"/>
</dbReference>
<protein>
    <submittedName>
        <fullName evidence="1">Uncharacterized protein</fullName>
    </submittedName>
</protein>
<dbReference type="AlphaFoldDB" id="A0AAD7NV75"/>
<accession>A0AAD7NV75</accession>
<evidence type="ECO:0000313" key="1">
    <source>
        <dbReference type="EMBL" id="KAJ7776369.1"/>
    </source>
</evidence>
<organism evidence="1 2">
    <name type="scientific">Mycena metata</name>
    <dbReference type="NCBI Taxonomy" id="1033252"/>
    <lineage>
        <taxon>Eukaryota</taxon>
        <taxon>Fungi</taxon>
        <taxon>Dikarya</taxon>
        <taxon>Basidiomycota</taxon>
        <taxon>Agaricomycotina</taxon>
        <taxon>Agaricomycetes</taxon>
        <taxon>Agaricomycetidae</taxon>
        <taxon>Agaricales</taxon>
        <taxon>Marasmiineae</taxon>
        <taxon>Mycenaceae</taxon>
        <taxon>Mycena</taxon>
    </lineage>
</organism>